<keyword evidence="3" id="KW-1185">Reference proteome</keyword>
<proteinExistence type="predicted"/>
<comment type="caution">
    <text evidence="2">The sequence shown here is derived from an EMBL/GenBank/DDBJ whole genome shotgun (WGS) entry which is preliminary data.</text>
</comment>
<dbReference type="PANTHER" id="PTHR48098">
    <property type="entry name" value="ENTEROCHELIN ESTERASE-RELATED"/>
    <property type="match status" value="1"/>
</dbReference>
<keyword evidence="2" id="KW-0378">Hydrolase</keyword>
<evidence type="ECO:0000313" key="3">
    <source>
        <dbReference type="Proteomes" id="UP001589605"/>
    </source>
</evidence>
<dbReference type="InterPro" id="IPR000801">
    <property type="entry name" value="Esterase-like"/>
</dbReference>
<reference evidence="2 3" key="1">
    <citation type="submission" date="2024-09" db="EMBL/GenBank/DDBJ databases">
        <authorList>
            <person name="Sun Q."/>
            <person name="Mori K."/>
        </authorList>
    </citation>
    <scope>NUCLEOTIDE SEQUENCE [LARGE SCALE GENOMIC DNA]</scope>
    <source>
        <strain evidence="2 3">CECT 8286</strain>
    </source>
</reference>
<keyword evidence="1" id="KW-0732">Signal</keyword>
<dbReference type="SUPFAM" id="SSF53474">
    <property type="entry name" value="alpha/beta-Hydrolases"/>
    <property type="match status" value="1"/>
</dbReference>
<gene>
    <name evidence="2" type="ORF">ACFFVB_06255</name>
</gene>
<dbReference type="EMBL" id="JBHMEZ010000003">
    <property type="protein sequence ID" value="MFB9052679.1"/>
    <property type="molecule type" value="Genomic_DNA"/>
</dbReference>
<dbReference type="InterPro" id="IPR029058">
    <property type="entry name" value="AB_hydrolase_fold"/>
</dbReference>
<feature type="signal peptide" evidence="1">
    <location>
        <begin position="1"/>
        <end position="21"/>
    </location>
</feature>
<organism evidence="2 3">
    <name type="scientific">Formosa undariae</name>
    <dbReference type="NCBI Taxonomy" id="1325436"/>
    <lineage>
        <taxon>Bacteria</taxon>
        <taxon>Pseudomonadati</taxon>
        <taxon>Bacteroidota</taxon>
        <taxon>Flavobacteriia</taxon>
        <taxon>Flavobacteriales</taxon>
        <taxon>Flavobacteriaceae</taxon>
        <taxon>Formosa</taxon>
    </lineage>
</organism>
<evidence type="ECO:0000256" key="1">
    <source>
        <dbReference type="SAM" id="SignalP"/>
    </source>
</evidence>
<protein>
    <submittedName>
        <fullName evidence="2">Alpha/beta hydrolase</fullName>
    </submittedName>
</protein>
<dbReference type="PANTHER" id="PTHR48098:SF1">
    <property type="entry name" value="DIACYLGLYCEROL ACYLTRANSFERASE_MYCOLYLTRANSFERASE AG85A"/>
    <property type="match status" value="1"/>
</dbReference>
<accession>A0ABV5EZU1</accession>
<dbReference type="InterPro" id="IPR050583">
    <property type="entry name" value="Mycobacterial_A85_antigen"/>
</dbReference>
<dbReference type="RefSeq" id="WP_382381859.1">
    <property type="nucleotide sequence ID" value="NZ_JBHMEZ010000003.1"/>
</dbReference>
<evidence type="ECO:0000313" key="2">
    <source>
        <dbReference type="EMBL" id="MFB9052679.1"/>
    </source>
</evidence>
<dbReference type="Gene3D" id="3.40.50.1820">
    <property type="entry name" value="alpha/beta hydrolase"/>
    <property type="match status" value="1"/>
</dbReference>
<feature type="chain" id="PRO_5046437023" evidence="1">
    <location>
        <begin position="22"/>
        <end position="272"/>
    </location>
</feature>
<sequence>MKNFIAIFSMFCMTLSMYASKVDTLLVHSDAMNKTVKNVIITPDSYSAKGKAFPVVYMLHGAGGNHAAWLGKAPDIKAYADLYQVILVCPDGDKTSWYFDSPVDDSMKYETYISKELVSKIDKTYNTVADSKHRAITGYSMGGHGALYLTFKHQDVWGAVASMSGGVDIRPFPRNWDLEKRLGSYASNKDNWEENTVINMVHLLDGKNLKILFDCGVDDFFYDANVRLHKKMMERNIPHDYIERPGGHTNTYWSNSIKYQMVFFNDFFKSAK</sequence>
<dbReference type="Proteomes" id="UP001589605">
    <property type="component" value="Unassembled WGS sequence"/>
</dbReference>
<dbReference type="GO" id="GO:0016787">
    <property type="term" value="F:hydrolase activity"/>
    <property type="evidence" value="ECO:0007669"/>
    <property type="project" value="UniProtKB-KW"/>
</dbReference>
<dbReference type="Pfam" id="PF00756">
    <property type="entry name" value="Esterase"/>
    <property type="match status" value="1"/>
</dbReference>
<name>A0ABV5EZU1_9FLAO</name>